<dbReference type="Pfam" id="PF00814">
    <property type="entry name" value="TsaD"/>
    <property type="match status" value="1"/>
</dbReference>
<sequence>MIIKIDTTRADEIKVVLEDSKTKIRDQLIAKQAKGSQMLFSLIARILKKNNKKITDIKEIKVNPGPGSFTGTRVGVSVANALGFALDVPVNGSPRFGKAGKKASVIPKYASSKFD</sequence>
<evidence type="ECO:0000313" key="3">
    <source>
        <dbReference type="Proteomes" id="UP000177069"/>
    </source>
</evidence>
<comment type="caution">
    <text evidence="2">The sequence shown here is derived from an EMBL/GenBank/DDBJ whole genome shotgun (WGS) entry which is preliminary data.</text>
</comment>
<dbReference type="InterPro" id="IPR000905">
    <property type="entry name" value="Gcp-like_dom"/>
</dbReference>
<name>A0A1F5G1U0_9BACT</name>
<dbReference type="EMBL" id="MFBA01000012">
    <property type="protein sequence ID" value="OGD85846.1"/>
    <property type="molecule type" value="Genomic_DNA"/>
</dbReference>
<dbReference type="InterPro" id="IPR043129">
    <property type="entry name" value="ATPase_NBD"/>
</dbReference>
<dbReference type="AlphaFoldDB" id="A0A1F5G1U0"/>
<reference evidence="2 3" key="1">
    <citation type="journal article" date="2016" name="Nat. Commun.">
        <title>Thousands of microbial genomes shed light on interconnected biogeochemical processes in an aquifer system.</title>
        <authorList>
            <person name="Anantharaman K."/>
            <person name="Brown C.T."/>
            <person name="Hug L.A."/>
            <person name="Sharon I."/>
            <person name="Castelle C.J."/>
            <person name="Probst A.J."/>
            <person name="Thomas B.C."/>
            <person name="Singh A."/>
            <person name="Wilkins M.J."/>
            <person name="Karaoz U."/>
            <person name="Brodie E.L."/>
            <person name="Williams K.H."/>
            <person name="Hubbard S.S."/>
            <person name="Banfield J.F."/>
        </authorList>
    </citation>
    <scope>NUCLEOTIDE SEQUENCE [LARGE SCALE GENOMIC DNA]</scope>
</reference>
<proteinExistence type="predicted"/>
<accession>A0A1F5G1U0</accession>
<dbReference type="Gene3D" id="3.30.420.40">
    <property type="match status" value="1"/>
</dbReference>
<evidence type="ECO:0000259" key="1">
    <source>
        <dbReference type="Pfam" id="PF00814"/>
    </source>
</evidence>
<organism evidence="2 3">
    <name type="scientific">Candidatus Curtissbacteria bacterium RIFCSPHIGHO2_01_FULL_41_13</name>
    <dbReference type="NCBI Taxonomy" id="1797745"/>
    <lineage>
        <taxon>Bacteria</taxon>
        <taxon>Candidatus Curtissiibacteriota</taxon>
    </lineage>
</organism>
<evidence type="ECO:0000313" key="2">
    <source>
        <dbReference type="EMBL" id="OGD85846.1"/>
    </source>
</evidence>
<gene>
    <name evidence="2" type="ORF">A2696_03505</name>
</gene>
<feature type="domain" description="Gcp-like" evidence="1">
    <location>
        <begin position="36"/>
        <end position="91"/>
    </location>
</feature>
<protein>
    <recommendedName>
        <fullName evidence="1">Gcp-like domain-containing protein</fullName>
    </recommendedName>
</protein>
<dbReference type="Proteomes" id="UP000177069">
    <property type="component" value="Unassembled WGS sequence"/>
</dbReference>
<dbReference type="SUPFAM" id="SSF53067">
    <property type="entry name" value="Actin-like ATPase domain"/>
    <property type="match status" value="1"/>
</dbReference>